<accession>A0A5C7IKG4</accession>
<organism evidence="1 2">
    <name type="scientific">Acer yangbiense</name>
    <dbReference type="NCBI Taxonomy" id="1000413"/>
    <lineage>
        <taxon>Eukaryota</taxon>
        <taxon>Viridiplantae</taxon>
        <taxon>Streptophyta</taxon>
        <taxon>Embryophyta</taxon>
        <taxon>Tracheophyta</taxon>
        <taxon>Spermatophyta</taxon>
        <taxon>Magnoliopsida</taxon>
        <taxon>eudicotyledons</taxon>
        <taxon>Gunneridae</taxon>
        <taxon>Pentapetalae</taxon>
        <taxon>rosids</taxon>
        <taxon>malvids</taxon>
        <taxon>Sapindales</taxon>
        <taxon>Sapindaceae</taxon>
        <taxon>Hippocastanoideae</taxon>
        <taxon>Acereae</taxon>
        <taxon>Acer</taxon>
    </lineage>
</organism>
<evidence type="ECO:0000313" key="1">
    <source>
        <dbReference type="EMBL" id="TXG68946.1"/>
    </source>
</evidence>
<gene>
    <name evidence="1" type="ORF">EZV62_003881</name>
</gene>
<keyword evidence="2" id="KW-1185">Reference proteome</keyword>
<reference evidence="2" key="1">
    <citation type="journal article" date="2019" name="Gigascience">
        <title>De novo genome assembly of the endangered Acer yangbiense, a plant species with extremely small populations endemic to Yunnan Province, China.</title>
        <authorList>
            <person name="Yang J."/>
            <person name="Wariss H.M."/>
            <person name="Tao L."/>
            <person name="Zhang R."/>
            <person name="Yun Q."/>
            <person name="Hollingsworth P."/>
            <person name="Dao Z."/>
            <person name="Luo G."/>
            <person name="Guo H."/>
            <person name="Ma Y."/>
            <person name="Sun W."/>
        </authorList>
    </citation>
    <scope>NUCLEOTIDE SEQUENCE [LARGE SCALE GENOMIC DNA]</scope>
    <source>
        <strain evidence="2">cv. Malutang</strain>
    </source>
</reference>
<dbReference type="Proteomes" id="UP000323000">
    <property type="component" value="Chromosome 2"/>
</dbReference>
<proteinExistence type="predicted"/>
<dbReference type="AlphaFoldDB" id="A0A5C7IKG4"/>
<dbReference type="EMBL" id="VAHF01000002">
    <property type="protein sequence ID" value="TXG68946.1"/>
    <property type="molecule type" value="Genomic_DNA"/>
</dbReference>
<sequence>MPAKITVVEFLPENLVILDMSYNKMKNYGMVFSDCKKLKSLPALQLLQINAFAWSNRSSSSTLRQVFNFQESYGGVVKDRWSRAGELIADFKTGGKVVAFHYVLNLMRWEWWIYVMRPVSLGGCR</sequence>
<comment type="caution">
    <text evidence="1">The sequence shown here is derived from an EMBL/GenBank/DDBJ whole genome shotgun (WGS) entry which is preliminary data.</text>
</comment>
<name>A0A5C7IKG4_9ROSI</name>
<evidence type="ECO:0000313" key="2">
    <source>
        <dbReference type="Proteomes" id="UP000323000"/>
    </source>
</evidence>
<protein>
    <submittedName>
        <fullName evidence="1">Uncharacterized protein</fullName>
    </submittedName>
</protein>